<keyword evidence="2" id="KW-0456">Lyase</keyword>
<dbReference type="GeneID" id="83183128"/>
<proteinExistence type="inferred from homology"/>
<gene>
    <name evidence="4" type="ORF">N7498_008765</name>
</gene>
<dbReference type="Pfam" id="PF02982">
    <property type="entry name" value="Scytalone_dh"/>
    <property type="match status" value="1"/>
</dbReference>
<evidence type="ECO:0000256" key="2">
    <source>
        <dbReference type="ARBA" id="ARBA00023239"/>
    </source>
</evidence>
<organism evidence="4 5">
    <name type="scientific">Penicillium cinerascens</name>
    <dbReference type="NCBI Taxonomy" id="70096"/>
    <lineage>
        <taxon>Eukaryota</taxon>
        <taxon>Fungi</taxon>
        <taxon>Dikarya</taxon>
        <taxon>Ascomycota</taxon>
        <taxon>Pezizomycotina</taxon>
        <taxon>Eurotiomycetes</taxon>
        <taxon>Eurotiomycetidae</taxon>
        <taxon>Eurotiales</taxon>
        <taxon>Aspergillaceae</taxon>
        <taxon>Penicillium</taxon>
    </lineage>
</organism>
<keyword evidence="5" id="KW-1185">Reference proteome</keyword>
<evidence type="ECO:0000313" key="4">
    <source>
        <dbReference type="EMBL" id="KAJ5195327.1"/>
    </source>
</evidence>
<reference evidence="4" key="1">
    <citation type="submission" date="2022-12" db="EMBL/GenBank/DDBJ databases">
        <authorList>
            <person name="Petersen C."/>
        </authorList>
    </citation>
    <scope>NUCLEOTIDE SEQUENCE</scope>
    <source>
        <strain evidence="4">IBT 15544</strain>
    </source>
</reference>
<dbReference type="Gene3D" id="3.10.450.50">
    <property type="match status" value="1"/>
</dbReference>
<dbReference type="InterPro" id="IPR032710">
    <property type="entry name" value="NTF2-like_dom_sf"/>
</dbReference>
<feature type="domain" description="Scytalone dehydratase-like" evidence="3">
    <location>
        <begin position="1"/>
        <end position="118"/>
    </location>
</feature>
<dbReference type="Proteomes" id="UP001150904">
    <property type="component" value="Unassembled WGS sequence"/>
</dbReference>
<dbReference type="GO" id="GO:0016829">
    <property type="term" value="F:lyase activity"/>
    <property type="evidence" value="ECO:0007669"/>
    <property type="project" value="UniProtKB-KW"/>
</dbReference>
<dbReference type="EMBL" id="JAPQKR010000015">
    <property type="protein sequence ID" value="KAJ5195327.1"/>
    <property type="molecule type" value="Genomic_DNA"/>
</dbReference>
<dbReference type="AlphaFoldDB" id="A0A9W9JG36"/>
<reference evidence="4" key="2">
    <citation type="journal article" date="2023" name="IMA Fungus">
        <title>Comparative genomic study of the Penicillium genus elucidates a diverse pangenome and 15 lateral gene transfer events.</title>
        <authorList>
            <person name="Petersen C."/>
            <person name="Sorensen T."/>
            <person name="Nielsen M.R."/>
            <person name="Sondergaard T.E."/>
            <person name="Sorensen J.L."/>
            <person name="Fitzpatrick D.A."/>
            <person name="Frisvad J.C."/>
            <person name="Nielsen K.L."/>
        </authorList>
    </citation>
    <scope>NUCLEOTIDE SEQUENCE</scope>
    <source>
        <strain evidence="4">IBT 15544</strain>
    </source>
</reference>
<dbReference type="RefSeq" id="XP_058305815.1">
    <property type="nucleotide sequence ID" value="XM_058455827.1"/>
</dbReference>
<dbReference type="InterPro" id="IPR049884">
    <property type="entry name" value="Scytalone_dh"/>
</dbReference>
<comment type="similarity">
    <text evidence="1">Belongs to the scytalone dehydratase family.</text>
</comment>
<evidence type="ECO:0000259" key="3">
    <source>
        <dbReference type="Pfam" id="PF02982"/>
    </source>
</evidence>
<name>A0A9W9JG36_9EURO</name>
<comment type="caution">
    <text evidence="4">The sequence shown here is derived from an EMBL/GenBank/DDBJ whole genome shotgun (WGS) entry which is preliminary data.</text>
</comment>
<evidence type="ECO:0000256" key="1">
    <source>
        <dbReference type="ARBA" id="ARBA00008584"/>
    </source>
</evidence>
<protein>
    <submittedName>
        <fullName evidence="4">Scytalone dehydratase</fullName>
    </submittedName>
</protein>
<accession>A0A9W9JG36</accession>
<sequence>MTVDYSMIGYQCFPDMKSEEFISMMSSPDLVGDPLVHTQHLLGAARYECLSETEINVIHQIRAAHQRYTNLDLTSVAYRGHGHGVVKHSYRKIDGAWKLGGVRPEMYWAEHELDKIFPRPSASD</sequence>
<dbReference type="OrthoDB" id="5281072at2759"/>
<dbReference type="SUPFAM" id="SSF54427">
    <property type="entry name" value="NTF2-like"/>
    <property type="match status" value="1"/>
</dbReference>
<evidence type="ECO:0000313" key="5">
    <source>
        <dbReference type="Proteomes" id="UP001150904"/>
    </source>
</evidence>